<sequence>MAEKLISTQVQQREISFKPGGSPAELMVGVINCSDRFASFQLELIAAGIESQEKASWYSLSPEVSTKKPPGAATEFRIAIVAPPTPGFIGMMNLTVRVFSLELGGEDRQIIRLIVEQGSSSVPLVLELPMSQFQALPDSHLEIPVRVTNPTQLSVNAVVRCLGLESTWFPDGMERQLQIAPGKQGQTSFSCQLPPTSQTLSQVYGFKVEASHAKGSPALAEGYIEVLPAGYVEFNCDPKRRQIPPERSWLQTWLPSWRSLPVTYQVAVENASNLQQQVSIQMVGEDLPNCTLELFPEQENIAPGEIKPLELRACKRRPWFGWVQKLILQVGAVVSDNRVDVRNDIQVLELEVMPVIPRWLQGSGLFLIFLVIVLAFHLNPQGHKSAVNAVQLSGLADWVVSGSNDQTIRTWRVKGNHLDDQGEFAKFDKAVRTIRYRPRDNNAIAVGLENGEIQLWDLLSSKGNRNQPRQAIATFSYQKADRVLSLEFSADSRYLFSGHGSGLVFQWDTDPQILQQSQPSADTFESRDIINRPNNRFNAGFAVYALELVGSDRQTLAIAGQYNNLVLWNLGNNSRQNLPYPVPGSQEDYIFSIDTAASKPNLLATGDRQGYITLWDLNLCMASPQNCQPIDRWSSGHQDQPVQSVALTADGCHLVSGGADGRIMLWPLTQAGRRAKPEGYPVKQAKNKAKNKEIINSIDVKRVGDYMLIISGSSDRQVRFQRLQRKTIDQKVAPGCGS</sequence>
<protein>
    <recommendedName>
        <fullName evidence="5">WD40 repeat-containing protein</fullName>
    </recommendedName>
</protein>
<reference evidence="4" key="1">
    <citation type="submission" date="2024-07" db="EMBL/GenBank/DDBJ databases">
        <authorList>
            <person name="Kim Y.J."/>
            <person name="Jeong J.Y."/>
        </authorList>
    </citation>
    <scope>NUCLEOTIDE SEQUENCE</scope>
    <source>
        <strain evidence="4">GIHE-MW2</strain>
    </source>
</reference>
<evidence type="ECO:0000256" key="3">
    <source>
        <dbReference type="PROSITE-ProRule" id="PRU00221"/>
    </source>
</evidence>
<dbReference type="AlphaFoldDB" id="A0AAU8JJ75"/>
<dbReference type="PANTHER" id="PTHR22847">
    <property type="entry name" value="WD40 REPEAT PROTEIN"/>
    <property type="match status" value="1"/>
</dbReference>
<keyword evidence="2" id="KW-0677">Repeat</keyword>
<dbReference type="Pfam" id="PF00400">
    <property type="entry name" value="WD40"/>
    <property type="match status" value="3"/>
</dbReference>
<name>A0AAU8JJ75_9CYAN</name>
<gene>
    <name evidence="4" type="ORF">ABWT76_001739</name>
</gene>
<dbReference type="InterPro" id="IPR001680">
    <property type="entry name" value="WD40_rpt"/>
</dbReference>
<dbReference type="SUPFAM" id="SSF50978">
    <property type="entry name" value="WD40 repeat-like"/>
    <property type="match status" value="1"/>
</dbReference>
<dbReference type="PROSITE" id="PS50082">
    <property type="entry name" value="WD_REPEATS_2"/>
    <property type="match status" value="2"/>
</dbReference>
<keyword evidence="1 3" id="KW-0853">WD repeat</keyword>
<dbReference type="PROSITE" id="PS50294">
    <property type="entry name" value="WD_REPEATS_REGION"/>
    <property type="match status" value="1"/>
</dbReference>
<dbReference type="Gene3D" id="2.130.10.10">
    <property type="entry name" value="YVTN repeat-like/Quinoprotein amine dehydrogenase"/>
    <property type="match status" value="2"/>
</dbReference>
<proteinExistence type="predicted"/>
<dbReference type="RefSeq" id="WP_054464619.1">
    <property type="nucleotide sequence ID" value="NZ_CP159837.1"/>
</dbReference>
<evidence type="ECO:0000313" key="4">
    <source>
        <dbReference type="EMBL" id="XCM38863.1"/>
    </source>
</evidence>
<accession>A0AAU8JJ75</accession>
<feature type="repeat" description="WD" evidence="3">
    <location>
        <begin position="635"/>
        <end position="676"/>
    </location>
</feature>
<dbReference type="InterPro" id="IPR036322">
    <property type="entry name" value="WD40_repeat_dom_sf"/>
</dbReference>
<dbReference type="PANTHER" id="PTHR22847:SF637">
    <property type="entry name" value="WD REPEAT DOMAIN 5B"/>
    <property type="match status" value="1"/>
</dbReference>
<evidence type="ECO:0008006" key="5">
    <source>
        <dbReference type="Google" id="ProtNLM"/>
    </source>
</evidence>
<evidence type="ECO:0000256" key="2">
    <source>
        <dbReference type="ARBA" id="ARBA00022737"/>
    </source>
</evidence>
<dbReference type="SMART" id="SM00320">
    <property type="entry name" value="WD40"/>
    <property type="match status" value="5"/>
</dbReference>
<organism evidence="4">
    <name type="scientific">Planktothricoides raciborskii GIHE-MW2</name>
    <dbReference type="NCBI Taxonomy" id="2792601"/>
    <lineage>
        <taxon>Bacteria</taxon>
        <taxon>Bacillati</taxon>
        <taxon>Cyanobacteriota</taxon>
        <taxon>Cyanophyceae</taxon>
        <taxon>Oscillatoriophycideae</taxon>
        <taxon>Oscillatoriales</taxon>
        <taxon>Oscillatoriaceae</taxon>
        <taxon>Planktothricoides</taxon>
    </lineage>
</organism>
<evidence type="ECO:0000256" key="1">
    <source>
        <dbReference type="ARBA" id="ARBA00022574"/>
    </source>
</evidence>
<dbReference type="InterPro" id="IPR015943">
    <property type="entry name" value="WD40/YVTN_repeat-like_dom_sf"/>
</dbReference>
<feature type="repeat" description="WD" evidence="3">
    <location>
        <begin position="380"/>
        <end position="414"/>
    </location>
</feature>
<dbReference type="EMBL" id="CP159837">
    <property type="protein sequence ID" value="XCM38863.1"/>
    <property type="molecule type" value="Genomic_DNA"/>
</dbReference>